<evidence type="ECO:0000313" key="18">
    <source>
        <dbReference type="RefSeq" id="XP_042563826.1"/>
    </source>
</evidence>
<evidence type="ECO:0000256" key="7">
    <source>
        <dbReference type="ARBA" id="ARBA00022840"/>
    </source>
</evidence>
<feature type="coiled-coil region" evidence="14">
    <location>
        <begin position="1333"/>
        <end position="1649"/>
    </location>
</feature>
<dbReference type="GeneID" id="116217900"/>
<dbReference type="PANTHER" id="PTHR45615">
    <property type="entry name" value="MYOSIN HEAVY CHAIN, NON-MUSCLE"/>
    <property type="match status" value="1"/>
</dbReference>
<evidence type="ECO:0000256" key="10">
    <source>
        <dbReference type="ARBA" id="ARBA00023175"/>
    </source>
</evidence>
<dbReference type="FunFam" id="1.20.5.370:FF:000007">
    <property type="entry name" value="Myosin heavy chain"/>
    <property type="match status" value="1"/>
</dbReference>
<evidence type="ECO:0000256" key="3">
    <source>
        <dbReference type="ARBA" id="ARBA00022433"/>
    </source>
</evidence>
<dbReference type="InterPro" id="IPR001609">
    <property type="entry name" value="Myosin_head_motor_dom-like"/>
</dbReference>
<dbReference type="FunFam" id="2.30.30.360:FF:000001">
    <property type="entry name" value="Myosin heavy chain"/>
    <property type="match status" value="1"/>
</dbReference>
<dbReference type="PANTHER" id="PTHR45615:SF44">
    <property type="entry name" value="MYOSIN HEAVY CHAIN 4-RELATED"/>
    <property type="match status" value="1"/>
</dbReference>
<feature type="domain" description="Myosin motor" evidence="15">
    <location>
        <begin position="85"/>
        <end position="778"/>
    </location>
</feature>
<dbReference type="FunFam" id="1.20.5.370:FF:000001">
    <property type="entry name" value="Myosin heavy chain"/>
    <property type="match status" value="1"/>
</dbReference>
<dbReference type="SMART" id="SM00242">
    <property type="entry name" value="MYSc"/>
    <property type="match status" value="1"/>
</dbReference>
<evidence type="ECO:0000256" key="14">
    <source>
        <dbReference type="SAM" id="Coils"/>
    </source>
</evidence>
<proteinExistence type="inferred from homology"/>
<evidence type="ECO:0000256" key="8">
    <source>
        <dbReference type="ARBA" id="ARBA00023054"/>
    </source>
</evidence>
<comment type="subcellular location">
    <subcellularLocation>
        <location evidence="1">Cytoplasm</location>
        <location evidence="1">Myofibril</location>
    </subcellularLocation>
</comment>
<evidence type="ECO:0000256" key="4">
    <source>
        <dbReference type="ARBA" id="ARBA00022481"/>
    </source>
</evidence>
<dbReference type="PROSITE" id="PS50096">
    <property type="entry name" value="IQ"/>
    <property type="match status" value="1"/>
</dbReference>
<dbReference type="FunFam" id="3.40.850.10:FF:000024">
    <property type="entry name" value="Myosin heavy chain, isoform J"/>
    <property type="match status" value="1"/>
</dbReference>
<sequence>MGDAEMECFGAAAVYLRKPERERIEAQTRPFDAKTAFFVTQKEEMYLKGVLEKREGGKVTVKTLCAKTLTVKEDEIFPMNPPKYDKLEDMAMMTHLHEPAVLYNLKERYAAWMIYTYSGLFCVTVNPYKWLPVYDASVVNAYRGKKRIEAPPHIFSISDNAYQFMLQDRENQSILITGESGAGKTVNTKRVIQYFATIAVSGGKKAAESASKMKGSLEDQIIAANPLLEAYGNAKTVRNDNSSRFGKFIRIHFSTTGKLASADIETYLLEKSRVTFQLSAERSYHIFYQLQTGHKPELIEGLLITTNPYDFPMISQGEITVKSIDDVEEFIATDTAIDILGFTAEEKIGIYKFTGAVMHHGTMKFKQKQREEQAEPDGNEVADKIAYLLGLNSADMLKALCYPRVKVGNEFVTKGQTVPQVNNSVMALCKSIYEKMFLWMVVRINEMLDTKQPRQFFIGVLDIAGFEIFDYNSLEQLCINFTNEKLQQFFNHHMFVLEQEEYKKEGIEWEFIDFGMDLAACIELIEKPMGIFSILEEECMFPKASDTTFKNKLYDQHLGKNKCFEKPKPVKGKADAHFSLVHYAGTVDYSINGWLDKNKDPLNDSVVQLYQKSSVKLLCFLYASHNAEGDGAGKKAGKKKGGSFQTVSALFRENLGKLMTNLRSTHPHFVRCLIPNESKTPGLMENFLVIHQLRCNGVLEGIRICRKGFPSRIQYSDFKQRYKVLNASVIPDGQFIDNKKAAEKLLGSIDVDHTQYKFGHTKVFFKAGLLGTLEEMRDEKLAALVTMTQALCRSFLMRKEFLKMMERREAVYTIQYNIRSFMNVKHWPWMKVYFKIKPLLKSAETEKEMAAMKEDFGKMKVDLEKALAKKKDLEEKMVTLLQEKNDLQLAVASEGDSLSDAEERCEGLIKSKIQMEAKLKETSERLEDEEEINAELTAKKRKLEDECSELKKDIDDLELTLAKVEKEKHATENKVKNLTEEMVSQDESIAKLTKEKKSLQEAHQQTLDDLQAEEDKVNTLTKSKTKLEQQVDDLEGSLEQEKKLRMDLERAKRKLEGDLKLAQESVMDLENDKQQSEEKIKKKDFEISQLLSKIEDEQSLGSQLQKKIKELQARIEELEEEIEAERAARAKTEKQRSDLSRELEEIIERLEEAGGATATQIEMNKKREAEFQRLRRDLEESTLHHEATAAALRKKQADSVAELGEQIDNLQRVKQKLEKEKSEYKMEIDDLSSNMESVAKAKANLEKMCRTLEDQLSELKSKSDENIRQLNDINVQKARLQTENGEFGRQLEEKEALVSQLTRGKLAYTQQIEELKRHSEEEAKAKNTLAHAVQSARHDCDLLREQFEEEQEAKAELQRGMSKANCEVAQWRARYETDAIQRTEELEEAKKKLAQRLQDAEEGIEAVNAKCASLEKTKQRLQGEVEDLMIDVERANSLAANLDKKQRNFDKVLAEWKQKYEEGQSELEGSQKETRSLSTELFKMKNSYEEALDHLETLKRENKNLQQEISDLTEQLGETGKSIHELEKTKKTVEIEKAEIQSALEEAEGTLEHEESKILRVQLELTQVKSEIDRRMAEKDEEMEQIKRNSQRVIDSMQSTLDSEVRSRNDALRVKKKMEGDLNEMEIQLSHANRQASEAQKQLRVVQGQFKDAQLHLDDAIRGQDDMKEQVAMVERRNTLMLAEIEELRAVLEQTERGRKVAEQELVDASERVGLLHSQVHLMYLNRVH</sequence>
<evidence type="ECO:0000256" key="2">
    <source>
        <dbReference type="ARBA" id="ARBA00008314"/>
    </source>
</evidence>
<evidence type="ECO:0000256" key="11">
    <source>
        <dbReference type="ARBA" id="ARBA00023179"/>
    </source>
</evidence>
<dbReference type="FunFam" id="1.20.5.340:FF:000004">
    <property type="entry name" value="Myosin heavy chain"/>
    <property type="match status" value="1"/>
</dbReference>
<dbReference type="OrthoDB" id="312459at2759"/>
<feature type="binding site" evidence="13">
    <location>
        <begin position="178"/>
        <end position="185"/>
    </location>
    <ligand>
        <name>ATP</name>
        <dbReference type="ChEBI" id="CHEBI:30616"/>
    </ligand>
</feature>
<keyword evidence="10 13" id="KW-0505">Motor protein</keyword>
<dbReference type="FunFam" id="1.20.5.340:FF:000013">
    <property type="entry name" value="Myosin heavy chain"/>
    <property type="match status" value="1"/>
</dbReference>
<comment type="similarity">
    <text evidence="2 13">Belongs to the TRAFAC class myosin-kinesin ATPase superfamily. Myosin family.</text>
</comment>
<dbReference type="GO" id="GO:0000146">
    <property type="term" value="F:microfilament motor activity"/>
    <property type="evidence" value="ECO:0007669"/>
    <property type="project" value="TreeGrafter"/>
</dbReference>
<feature type="coiled-coil region" evidence="14">
    <location>
        <begin position="856"/>
        <end position="1156"/>
    </location>
</feature>
<evidence type="ECO:0000256" key="13">
    <source>
        <dbReference type="PROSITE-ProRule" id="PRU00782"/>
    </source>
</evidence>
<dbReference type="FunFam" id="1.20.5.340:FF:000003">
    <property type="entry name" value="Myosin heavy chain"/>
    <property type="match status" value="1"/>
</dbReference>
<feature type="domain" description="Myosin N-terminal SH3-like" evidence="16">
    <location>
        <begin position="32"/>
        <end position="81"/>
    </location>
</feature>
<keyword evidence="9 13" id="KW-0518">Myosin</keyword>
<dbReference type="Pfam" id="PF01576">
    <property type="entry name" value="Myosin_tail_1"/>
    <property type="match status" value="1"/>
</dbReference>
<evidence type="ECO:0000256" key="1">
    <source>
        <dbReference type="ARBA" id="ARBA00004657"/>
    </source>
</evidence>
<dbReference type="Pfam" id="PF00063">
    <property type="entry name" value="Myosin_head"/>
    <property type="match status" value="1"/>
</dbReference>
<evidence type="ECO:0000256" key="5">
    <source>
        <dbReference type="ARBA" id="ARBA00022490"/>
    </source>
</evidence>
<name>A0A8M1KIC5_CLUHA</name>
<feature type="coiled-coil region" evidence="14">
    <location>
        <begin position="1200"/>
        <end position="1269"/>
    </location>
</feature>
<reference evidence="18" key="1">
    <citation type="submission" date="2025-08" db="UniProtKB">
        <authorList>
            <consortium name="RefSeq"/>
        </authorList>
    </citation>
    <scope>IDENTIFICATION</scope>
</reference>
<evidence type="ECO:0000256" key="9">
    <source>
        <dbReference type="ARBA" id="ARBA00023123"/>
    </source>
</evidence>
<dbReference type="CDD" id="cd01377">
    <property type="entry name" value="MYSc_class_II"/>
    <property type="match status" value="1"/>
</dbReference>
<gene>
    <name evidence="18" type="primary">LOC116217900</name>
</gene>
<keyword evidence="6 13" id="KW-0547">Nucleotide-binding</keyword>
<keyword evidence="5" id="KW-0963">Cytoplasm</keyword>
<evidence type="ECO:0000259" key="16">
    <source>
        <dbReference type="PROSITE" id="PS51844"/>
    </source>
</evidence>
<keyword evidence="3" id="KW-0787">Thick filament</keyword>
<dbReference type="GO" id="GO:0030016">
    <property type="term" value="C:myofibril"/>
    <property type="evidence" value="ECO:0007669"/>
    <property type="project" value="UniProtKB-SubCell"/>
</dbReference>
<dbReference type="FunFam" id="1.20.120.720:FF:000001">
    <property type="entry name" value="Myosin heavy chain, muscle"/>
    <property type="match status" value="1"/>
</dbReference>
<dbReference type="PROSITE" id="PS51844">
    <property type="entry name" value="SH3_LIKE"/>
    <property type="match status" value="1"/>
</dbReference>
<dbReference type="Proteomes" id="UP000515152">
    <property type="component" value="Chromosome 5"/>
</dbReference>
<dbReference type="RefSeq" id="XP_042563826.1">
    <property type="nucleotide sequence ID" value="XM_042707892.1"/>
</dbReference>
<dbReference type="GO" id="GO:0005524">
    <property type="term" value="F:ATP binding"/>
    <property type="evidence" value="ECO:0007669"/>
    <property type="project" value="UniProtKB-UniRule"/>
</dbReference>
<protein>
    <submittedName>
        <fullName evidence="18">Myosin heavy chain, fast skeletal muscle-like</fullName>
    </submittedName>
</protein>
<keyword evidence="12 13" id="KW-0009">Actin-binding</keyword>
<keyword evidence="8 14" id="KW-0175">Coiled coil</keyword>
<dbReference type="FunFam" id="1.10.10.820:FF:000001">
    <property type="entry name" value="Myosin heavy chain"/>
    <property type="match status" value="1"/>
</dbReference>
<dbReference type="FunFam" id="1.20.58.530:FF:000001">
    <property type="entry name" value="Myosin heavy chain"/>
    <property type="match status" value="1"/>
</dbReference>
<evidence type="ECO:0000256" key="6">
    <source>
        <dbReference type="ARBA" id="ARBA00022741"/>
    </source>
</evidence>
<feature type="region of interest" description="Actin-binding" evidence="13">
    <location>
        <begin position="655"/>
        <end position="677"/>
    </location>
</feature>
<evidence type="ECO:0000256" key="12">
    <source>
        <dbReference type="ARBA" id="ARBA00023203"/>
    </source>
</evidence>
<dbReference type="GO" id="GO:0032982">
    <property type="term" value="C:myosin filament"/>
    <property type="evidence" value="ECO:0007669"/>
    <property type="project" value="UniProtKB-KW"/>
</dbReference>
<evidence type="ECO:0000259" key="15">
    <source>
        <dbReference type="PROSITE" id="PS51456"/>
    </source>
</evidence>
<accession>A0A8M1KIC5</accession>
<dbReference type="InterPro" id="IPR002928">
    <property type="entry name" value="Myosin_tail"/>
</dbReference>
<dbReference type="FunFam" id="1.20.5.370:FF:000003">
    <property type="entry name" value="Myosin heavy chain"/>
    <property type="match status" value="1"/>
</dbReference>
<dbReference type="PROSITE" id="PS51456">
    <property type="entry name" value="MYOSIN_MOTOR"/>
    <property type="match status" value="1"/>
</dbReference>
<dbReference type="FunFam" id="1.20.5.340:FF:000006">
    <property type="entry name" value="Myosin heavy chain"/>
    <property type="match status" value="1"/>
</dbReference>
<dbReference type="KEGG" id="char:116217900"/>
<dbReference type="GO" id="GO:0016460">
    <property type="term" value="C:myosin II complex"/>
    <property type="evidence" value="ECO:0007669"/>
    <property type="project" value="TreeGrafter"/>
</dbReference>
<keyword evidence="11" id="KW-0514">Muscle protein</keyword>
<dbReference type="InterPro" id="IPR004009">
    <property type="entry name" value="SH3_Myosin"/>
</dbReference>
<dbReference type="FunFam" id="1.20.5.4820:FF:000001">
    <property type="entry name" value="Myosin heavy chain"/>
    <property type="match status" value="1"/>
</dbReference>
<dbReference type="FunFam" id="1.20.5.370:FF:000008">
    <property type="entry name" value="Myosin heavy chain"/>
    <property type="match status" value="1"/>
</dbReference>
<keyword evidence="7 13" id="KW-0067">ATP-binding</keyword>
<keyword evidence="17" id="KW-1185">Reference proteome</keyword>
<dbReference type="FunFam" id="1.20.5.340:FF:000002">
    <property type="entry name" value="Myosin heavy chain"/>
    <property type="match status" value="1"/>
</dbReference>
<dbReference type="GO" id="GO:0051015">
    <property type="term" value="F:actin filament binding"/>
    <property type="evidence" value="ECO:0007669"/>
    <property type="project" value="TreeGrafter"/>
</dbReference>
<evidence type="ECO:0000313" key="17">
    <source>
        <dbReference type="Proteomes" id="UP000515152"/>
    </source>
</evidence>
<dbReference type="Pfam" id="PF02736">
    <property type="entry name" value="Myosin_N"/>
    <property type="match status" value="1"/>
</dbReference>
<feature type="coiled-coil region" evidence="14">
    <location>
        <begin position="1685"/>
        <end position="1712"/>
    </location>
</feature>
<organism evidence="17 18">
    <name type="scientific">Clupea harengus</name>
    <name type="common">Atlantic herring</name>
    <dbReference type="NCBI Taxonomy" id="7950"/>
    <lineage>
        <taxon>Eukaryota</taxon>
        <taxon>Metazoa</taxon>
        <taxon>Chordata</taxon>
        <taxon>Craniata</taxon>
        <taxon>Vertebrata</taxon>
        <taxon>Euteleostomi</taxon>
        <taxon>Actinopterygii</taxon>
        <taxon>Neopterygii</taxon>
        <taxon>Teleostei</taxon>
        <taxon>Clupei</taxon>
        <taxon>Clupeiformes</taxon>
        <taxon>Clupeoidei</taxon>
        <taxon>Clupeidae</taxon>
        <taxon>Clupea</taxon>
    </lineage>
</organism>
<keyword evidence="4" id="KW-0488">Methylation</keyword>